<comment type="similarity">
    <text evidence="7">Belongs to the PINc/VapC protein family.</text>
</comment>
<evidence type="ECO:0000313" key="9">
    <source>
        <dbReference type="EMBL" id="MFC3677734.1"/>
    </source>
</evidence>
<reference evidence="10" key="1">
    <citation type="journal article" date="2019" name="Int. J. Syst. Evol. Microbiol.">
        <title>The Global Catalogue of Microorganisms (GCM) 10K type strain sequencing project: providing services to taxonomists for standard genome sequencing and annotation.</title>
        <authorList>
            <consortium name="The Broad Institute Genomics Platform"/>
            <consortium name="The Broad Institute Genome Sequencing Center for Infectious Disease"/>
            <person name="Wu L."/>
            <person name="Ma J."/>
        </authorList>
    </citation>
    <scope>NUCLEOTIDE SEQUENCE [LARGE SCALE GENOMIC DNA]</scope>
    <source>
        <strain evidence="10">KCTC 42182</strain>
    </source>
</reference>
<evidence type="ECO:0000256" key="2">
    <source>
        <dbReference type="ARBA" id="ARBA00022649"/>
    </source>
</evidence>
<gene>
    <name evidence="9" type="ORF">ACFOOQ_19435</name>
</gene>
<keyword evidence="3" id="KW-0540">Nuclease</keyword>
<dbReference type="RefSeq" id="WP_379729324.1">
    <property type="nucleotide sequence ID" value="NZ_JBHRYJ010000005.1"/>
</dbReference>
<dbReference type="PANTHER" id="PTHR33653:SF1">
    <property type="entry name" value="RIBONUCLEASE VAPC2"/>
    <property type="match status" value="1"/>
</dbReference>
<dbReference type="PANTHER" id="PTHR33653">
    <property type="entry name" value="RIBONUCLEASE VAPC2"/>
    <property type="match status" value="1"/>
</dbReference>
<sequence length="168" mass="18886">MYILDTNVLSATHYIRPPPTLMAWLASVPSTEIATTAITIAEIQAGIESMRATGKKGLPEVKKWLYQAVLPVVQVVPFTTEAALIFAKMHARPQIRHQMQPGRQSSRKVLLEADVMIAAVAISMNAVIVTRNVCDFLQVEEHFALPGLYDPIADVWHVRPRWQEELRF</sequence>
<evidence type="ECO:0000256" key="1">
    <source>
        <dbReference type="ARBA" id="ARBA00001946"/>
    </source>
</evidence>
<evidence type="ECO:0000256" key="4">
    <source>
        <dbReference type="ARBA" id="ARBA00022723"/>
    </source>
</evidence>
<keyword evidence="5" id="KW-0378">Hydrolase</keyword>
<organism evidence="9 10">
    <name type="scientific">Ferrovibrio xuzhouensis</name>
    <dbReference type="NCBI Taxonomy" id="1576914"/>
    <lineage>
        <taxon>Bacteria</taxon>
        <taxon>Pseudomonadati</taxon>
        <taxon>Pseudomonadota</taxon>
        <taxon>Alphaproteobacteria</taxon>
        <taxon>Rhodospirillales</taxon>
        <taxon>Rhodospirillaceae</taxon>
        <taxon>Ferrovibrio</taxon>
    </lineage>
</organism>
<dbReference type="Pfam" id="PF01850">
    <property type="entry name" value="PIN"/>
    <property type="match status" value="1"/>
</dbReference>
<feature type="domain" description="PIN" evidence="8">
    <location>
        <begin position="2"/>
        <end position="132"/>
    </location>
</feature>
<evidence type="ECO:0000256" key="6">
    <source>
        <dbReference type="ARBA" id="ARBA00022842"/>
    </source>
</evidence>
<keyword evidence="2" id="KW-1277">Toxin-antitoxin system</keyword>
<dbReference type="EMBL" id="JBHRYJ010000005">
    <property type="protein sequence ID" value="MFC3677734.1"/>
    <property type="molecule type" value="Genomic_DNA"/>
</dbReference>
<dbReference type="InterPro" id="IPR029060">
    <property type="entry name" value="PIN-like_dom_sf"/>
</dbReference>
<keyword evidence="4" id="KW-0479">Metal-binding</keyword>
<evidence type="ECO:0000313" key="10">
    <source>
        <dbReference type="Proteomes" id="UP001595711"/>
    </source>
</evidence>
<dbReference type="InterPro" id="IPR002716">
    <property type="entry name" value="PIN_dom"/>
</dbReference>
<dbReference type="SUPFAM" id="SSF88723">
    <property type="entry name" value="PIN domain-like"/>
    <property type="match status" value="1"/>
</dbReference>
<evidence type="ECO:0000256" key="3">
    <source>
        <dbReference type="ARBA" id="ARBA00022722"/>
    </source>
</evidence>
<keyword evidence="6" id="KW-0460">Magnesium</keyword>
<dbReference type="InterPro" id="IPR050556">
    <property type="entry name" value="Type_II_TA_system_RNase"/>
</dbReference>
<dbReference type="Gene3D" id="3.40.50.1010">
    <property type="entry name" value="5'-nuclease"/>
    <property type="match status" value="1"/>
</dbReference>
<protein>
    <submittedName>
        <fullName evidence="9">Type II toxin-antitoxin system VapC family toxin</fullName>
    </submittedName>
</protein>
<evidence type="ECO:0000259" key="8">
    <source>
        <dbReference type="Pfam" id="PF01850"/>
    </source>
</evidence>
<evidence type="ECO:0000256" key="5">
    <source>
        <dbReference type="ARBA" id="ARBA00022801"/>
    </source>
</evidence>
<name>A0ABV7VKM4_9PROT</name>
<keyword evidence="10" id="KW-1185">Reference proteome</keyword>
<accession>A0ABV7VKM4</accession>
<dbReference type="Proteomes" id="UP001595711">
    <property type="component" value="Unassembled WGS sequence"/>
</dbReference>
<evidence type="ECO:0000256" key="7">
    <source>
        <dbReference type="ARBA" id="ARBA00038093"/>
    </source>
</evidence>
<comment type="caution">
    <text evidence="9">The sequence shown here is derived from an EMBL/GenBank/DDBJ whole genome shotgun (WGS) entry which is preliminary data.</text>
</comment>
<comment type="cofactor">
    <cofactor evidence="1">
        <name>Mg(2+)</name>
        <dbReference type="ChEBI" id="CHEBI:18420"/>
    </cofactor>
</comment>
<proteinExistence type="inferred from homology"/>